<dbReference type="AlphaFoldDB" id="A0A016SNC1"/>
<keyword evidence="8" id="KW-0862">Zinc</keyword>
<keyword evidence="9" id="KW-0472">Membrane</keyword>
<keyword evidence="9" id="KW-1133">Transmembrane helix</keyword>
<dbReference type="InterPro" id="IPR007527">
    <property type="entry name" value="Znf_SWIM"/>
</dbReference>
<feature type="domain" description="Paired" evidence="11">
    <location>
        <begin position="333"/>
        <end position="452"/>
    </location>
</feature>
<evidence type="ECO:0000256" key="6">
    <source>
        <dbReference type="ARBA" id="ARBA00023163"/>
    </source>
</evidence>
<keyword evidence="3" id="KW-0563">Paired box</keyword>
<dbReference type="InterPro" id="IPR001523">
    <property type="entry name" value="Paired_dom"/>
</dbReference>
<evidence type="ECO:0000256" key="3">
    <source>
        <dbReference type="ARBA" id="ARBA00022724"/>
    </source>
</evidence>
<name>A0A016SNC1_9BILA</name>
<evidence type="ECO:0000259" key="10">
    <source>
        <dbReference type="PROSITE" id="PS50966"/>
    </source>
</evidence>
<dbReference type="Gene3D" id="1.10.10.10">
    <property type="entry name" value="Winged helix-like DNA-binding domain superfamily/Winged helix DNA-binding domain"/>
    <property type="match status" value="1"/>
</dbReference>
<evidence type="ECO:0000259" key="11">
    <source>
        <dbReference type="PROSITE" id="PS51057"/>
    </source>
</evidence>
<keyword evidence="8" id="KW-0479">Metal-binding</keyword>
<dbReference type="GO" id="GO:0008270">
    <property type="term" value="F:zinc ion binding"/>
    <property type="evidence" value="ECO:0007669"/>
    <property type="project" value="UniProtKB-KW"/>
</dbReference>
<keyword evidence="6" id="KW-0804">Transcription</keyword>
<dbReference type="Proteomes" id="UP000024635">
    <property type="component" value="Unassembled WGS sequence"/>
</dbReference>
<evidence type="ECO:0000256" key="9">
    <source>
        <dbReference type="SAM" id="Phobius"/>
    </source>
</evidence>
<keyword evidence="4" id="KW-0805">Transcription regulation</keyword>
<evidence type="ECO:0000313" key="12">
    <source>
        <dbReference type="EMBL" id="EYB92075.1"/>
    </source>
</evidence>
<protein>
    <recommendedName>
        <fullName evidence="14">Paired domain-containing protein</fullName>
    </recommendedName>
</protein>
<accession>A0A016SNC1</accession>
<proteinExistence type="predicted"/>
<dbReference type="OrthoDB" id="9996331at2759"/>
<keyword evidence="8" id="KW-0863">Zinc-finger</keyword>
<dbReference type="Pfam" id="PF00292">
    <property type="entry name" value="PAX"/>
    <property type="match status" value="1"/>
</dbReference>
<evidence type="ECO:0000256" key="5">
    <source>
        <dbReference type="ARBA" id="ARBA00023125"/>
    </source>
</evidence>
<dbReference type="EMBL" id="JARK01001534">
    <property type="protein sequence ID" value="EYB92075.1"/>
    <property type="molecule type" value="Genomic_DNA"/>
</dbReference>
<evidence type="ECO:0000256" key="8">
    <source>
        <dbReference type="PROSITE-ProRule" id="PRU00325"/>
    </source>
</evidence>
<feature type="transmembrane region" description="Helical" evidence="9">
    <location>
        <begin position="219"/>
        <end position="240"/>
    </location>
</feature>
<dbReference type="SMART" id="SM00351">
    <property type="entry name" value="PAX"/>
    <property type="match status" value="1"/>
</dbReference>
<dbReference type="InterPro" id="IPR043565">
    <property type="entry name" value="PAX_fam"/>
</dbReference>
<evidence type="ECO:0000256" key="4">
    <source>
        <dbReference type="ARBA" id="ARBA00023015"/>
    </source>
</evidence>
<dbReference type="STRING" id="53326.A0A016SNC1"/>
<evidence type="ECO:0000256" key="2">
    <source>
        <dbReference type="ARBA" id="ARBA00022473"/>
    </source>
</evidence>
<keyword evidence="9" id="KW-0812">Transmembrane</keyword>
<keyword evidence="7" id="KW-0539">Nucleus</keyword>
<dbReference type="PANTHER" id="PTHR45636">
    <property type="entry name" value="PAIRED BOX PROTEIN PAX-6-RELATED-RELATED"/>
    <property type="match status" value="1"/>
</dbReference>
<keyword evidence="2" id="KW-0217">Developmental protein</keyword>
<evidence type="ECO:0000256" key="1">
    <source>
        <dbReference type="ARBA" id="ARBA00004123"/>
    </source>
</evidence>
<gene>
    <name evidence="12" type="primary">Acey_s0198.g1624</name>
    <name evidence="12" type="synonym">Acey-npax-4</name>
    <name evidence="12" type="ORF">Y032_0198g1624</name>
</gene>
<keyword evidence="13" id="KW-1185">Reference proteome</keyword>
<dbReference type="InterPro" id="IPR036388">
    <property type="entry name" value="WH-like_DNA-bd_sf"/>
</dbReference>
<evidence type="ECO:0008006" key="14">
    <source>
        <dbReference type="Google" id="ProtNLM"/>
    </source>
</evidence>
<reference evidence="13" key="1">
    <citation type="journal article" date="2015" name="Nat. Genet.">
        <title>The genome and transcriptome of the zoonotic hookworm Ancylostoma ceylanicum identify infection-specific gene families.</title>
        <authorList>
            <person name="Schwarz E.M."/>
            <person name="Hu Y."/>
            <person name="Antoshechkin I."/>
            <person name="Miller M.M."/>
            <person name="Sternberg P.W."/>
            <person name="Aroian R.V."/>
        </authorList>
    </citation>
    <scope>NUCLEOTIDE SEQUENCE</scope>
    <source>
        <strain evidence="13">HY135</strain>
    </source>
</reference>
<evidence type="ECO:0000313" key="13">
    <source>
        <dbReference type="Proteomes" id="UP000024635"/>
    </source>
</evidence>
<evidence type="ECO:0000256" key="7">
    <source>
        <dbReference type="ARBA" id="ARBA00023242"/>
    </source>
</evidence>
<comment type="subcellular location">
    <subcellularLocation>
        <location evidence="1">Nucleus</location>
    </subcellularLocation>
</comment>
<dbReference type="SUPFAM" id="SSF46689">
    <property type="entry name" value="Homeodomain-like"/>
    <property type="match status" value="1"/>
</dbReference>
<dbReference type="InterPro" id="IPR009057">
    <property type="entry name" value="Homeodomain-like_sf"/>
</dbReference>
<dbReference type="GO" id="GO:0000981">
    <property type="term" value="F:DNA-binding transcription factor activity, RNA polymerase II-specific"/>
    <property type="evidence" value="ECO:0007669"/>
    <property type="project" value="TreeGrafter"/>
</dbReference>
<keyword evidence="5" id="KW-0238">DNA-binding</keyword>
<comment type="caution">
    <text evidence="12">The sequence shown here is derived from an EMBL/GenBank/DDBJ whole genome shotgun (WGS) entry which is preliminary data.</text>
</comment>
<dbReference type="PRINTS" id="PR00027">
    <property type="entry name" value="PAIREDBOX"/>
</dbReference>
<dbReference type="PROSITE" id="PS50966">
    <property type="entry name" value="ZF_SWIM"/>
    <property type="match status" value="1"/>
</dbReference>
<dbReference type="GO" id="GO:0005634">
    <property type="term" value="C:nucleus"/>
    <property type="evidence" value="ECO:0007669"/>
    <property type="project" value="UniProtKB-SubCell"/>
</dbReference>
<feature type="domain" description="SWIM-type" evidence="10">
    <location>
        <begin position="390"/>
        <end position="430"/>
    </location>
</feature>
<dbReference type="PROSITE" id="PS51057">
    <property type="entry name" value="PAIRED_2"/>
    <property type="match status" value="1"/>
</dbReference>
<dbReference type="GO" id="GO:0000978">
    <property type="term" value="F:RNA polymerase II cis-regulatory region sequence-specific DNA binding"/>
    <property type="evidence" value="ECO:0007669"/>
    <property type="project" value="TreeGrafter"/>
</dbReference>
<sequence length="452" mass="50989">MSGGEMDQDICIVRLTIALPVRYVDLPTCTFKKASQLLQGLPCSFPEDGNLVCEHGYVASGNYHRRQLEKQATACFVAWSFDQELITDCHTQNEYVSSEAFASSTKLPDLPEIQGCWVTLTTMLCLCSEKNCNNFLNWKKFFTEELDNGSLRSLNGSESIHKEIFGLDINMTGLSSVDDKEDRVACLLKRYLDTDTDPVYLERLPHATSTLLDRPESRVVLGICLLVMTIMKLVAACYYYHLWNRRRWPAADGGAEHLMHPAAAQLQQFFLPRMSSTYENDLAMRLQADATTPHMENSSLNNLLMLESFAQSLSPRNPIMEAAVPSQPLLNVPYPSRNRYGRPYISGRPLLTCDRQKIVQLFENGMKKIHIAKQLGITHSCVSKVLRKYQDTGMVEARACRTASCSCPGYAPSHDAKLCRHIRTKRLLFSIENILRTDAGSVIYFSKAKDES</sequence>
<dbReference type="PANTHER" id="PTHR45636:SF42">
    <property type="entry name" value="PROTEIN CBR-NPAX-1"/>
    <property type="match status" value="1"/>
</dbReference>
<organism evidence="12 13">
    <name type="scientific">Ancylostoma ceylanicum</name>
    <dbReference type="NCBI Taxonomy" id="53326"/>
    <lineage>
        <taxon>Eukaryota</taxon>
        <taxon>Metazoa</taxon>
        <taxon>Ecdysozoa</taxon>
        <taxon>Nematoda</taxon>
        <taxon>Chromadorea</taxon>
        <taxon>Rhabditida</taxon>
        <taxon>Rhabditina</taxon>
        <taxon>Rhabditomorpha</taxon>
        <taxon>Strongyloidea</taxon>
        <taxon>Ancylostomatidae</taxon>
        <taxon>Ancylostomatinae</taxon>
        <taxon>Ancylostoma</taxon>
    </lineage>
</organism>